<sequence length="381" mass="42702">MGEPAISKPLSKPSPPPAMVAAEPVSVKPLTMRGRKRHKCMVCGNIARSRCPFFSCKGCCVKAGNACQIHVLKPSLAGESAQGSSAPLPSQGPVTSTIVRHPYDSLRLRTARPSGLITRKEAGIMNSWRFCKLRAYLEGITTNEDEAFNMYMQNNLLLEELFNVSYSDNLDGPGPLLMAGCTSYERPDGGIDAATVSATLHVRQREKRRDAHKQRLKRTIDRGLQKLLNKGEETDDFNENEEIYLSGFAARRELKRMKIQSAEGRERLRRMEVFTWLIEKLKVVENQDEFDLCWRTYEDNFVNHKTLATRLESTAQTAAFEKHIALGADHTKRTESSSASDFMLNASFKPRVDSFGVMKEIWGVDTEENVYGGSISSVEML</sequence>
<keyword evidence="3" id="KW-1185">Reference proteome</keyword>
<feature type="region of interest" description="Disordered" evidence="1">
    <location>
        <begin position="1"/>
        <end position="20"/>
    </location>
</feature>
<evidence type="ECO:0000256" key="1">
    <source>
        <dbReference type="SAM" id="MobiDB-lite"/>
    </source>
</evidence>
<comment type="caution">
    <text evidence="2">The sequence shown here is derived from an EMBL/GenBank/DDBJ whole genome shotgun (WGS) entry which is preliminary data.</text>
</comment>
<protein>
    <submittedName>
        <fullName evidence="2">Uncharacterized protein</fullName>
    </submittedName>
</protein>
<dbReference type="OrthoDB" id="1915989at2759"/>
<gene>
    <name evidence="2" type="ORF">GOP47_0016370</name>
</gene>
<dbReference type="AlphaFoldDB" id="A0A9D4UHQ0"/>
<proteinExistence type="predicted"/>
<accession>A0A9D4UHQ0</accession>
<dbReference type="EMBL" id="JABFUD020000016">
    <property type="protein sequence ID" value="KAI5068025.1"/>
    <property type="molecule type" value="Genomic_DNA"/>
</dbReference>
<organism evidence="2 3">
    <name type="scientific">Adiantum capillus-veneris</name>
    <name type="common">Maidenhair fern</name>
    <dbReference type="NCBI Taxonomy" id="13818"/>
    <lineage>
        <taxon>Eukaryota</taxon>
        <taxon>Viridiplantae</taxon>
        <taxon>Streptophyta</taxon>
        <taxon>Embryophyta</taxon>
        <taxon>Tracheophyta</taxon>
        <taxon>Polypodiopsida</taxon>
        <taxon>Polypodiidae</taxon>
        <taxon>Polypodiales</taxon>
        <taxon>Pteridineae</taxon>
        <taxon>Pteridaceae</taxon>
        <taxon>Vittarioideae</taxon>
        <taxon>Adiantum</taxon>
    </lineage>
</organism>
<dbReference type="Proteomes" id="UP000886520">
    <property type="component" value="Chromosome 16"/>
</dbReference>
<dbReference type="PANTHER" id="PTHR35696:SF1">
    <property type="entry name" value="ELECTRON CARRIER_IRON ION-BINDING PROTEIN"/>
    <property type="match status" value="1"/>
</dbReference>
<name>A0A9D4UHQ0_ADICA</name>
<evidence type="ECO:0000313" key="3">
    <source>
        <dbReference type="Proteomes" id="UP000886520"/>
    </source>
</evidence>
<dbReference type="PANTHER" id="PTHR35696">
    <property type="entry name" value="ELECTRON CARRIER/IRON ION-BINDING PROTEIN"/>
    <property type="match status" value="1"/>
</dbReference>
<evidence type="ECO:0000313" key="2">
    <source>
        <dbReference type="EMBL" id="KAI5068025.1"/>
    </source>
</evidence>
<reference evidence="2" key="1">
    <citation type="submission" date="2021-01" db="EMBL/GenBank/DDBJ databases">
        <title>Adiantum capillus-veneris genome.</title>
        <authorList>
            <person name="Fang Y."/>
            <person name="Liao Q."/>
        </authorList>
    </citation>
    <scope>NUCLEOTIDE SEQUENCE</scope>
    <source>
        <strain evidence="2">H3</strain>
        <tissue evidence="2">Leaf</tissue>
    </source>
</reference>